<comment type="caution">
    <text evidence="1">The sequence shown here is derived from an EMBL/GenBank/DDBJ whole genome shotgun (WGS) entry which is preliminary data.</text>
</comment>
<protein>
    <submittedName>
        <fullName evidence="1">Uncharacterized protein</fullName>
    </submittedName>
</protein>
<evidence type="ECO:0000313" key="1">
    <source>
        <dbReference type="EMBL" id="TGY79529.1"/>
    </source>
</evidence>
<evidence type="ECO:0000313" key="2">
    <source>
        <dbReference type="Proteomes" id="UP000306319"/>
    </source>
</evidence>
<gene>
    <name evidence="1" type="ORF">E5331_05820</name>
</gene>
<dbReference type="EMBL" id="SRYB01000006">
    <property type="protein sequence ID" value="TGY79529.1"/>
    <property type="molecule type" value="Genomic_DNA"/>
</dbReference>
<reference evidence="1" key="1">
    <citation type="submission" date="2019-04" db="EMBL/GenBank/DDBJ databases">
        <title>Microbes associate with the intestines of laboratory mice.</title>
        <authorList>
            <person name="Navarre W."/>
            <person name="Wong E."/>
            <person name="Huang K."/>
            <person name="Tropini C."/>
            <person name="Ng K."/>
            <person name="Yu B."/>
        </authorList>
    </citation>
    <scope>NUCLEOTIDE SEQUENCE</scope>
    <source>
        <strain evidence="1">NM04_E33</strain>
    </source>
</reference>
<organism evidence="1 2">
    <name type="scientific">Lepagella muris</name>
    <dbReference type="NCBI Taxonomy" id="3032870"/>
    <lineage>
        <taxon>Bacteria</taxon>
        <taxon>Pseudomonadati</taxon>
        <taxon>Bacteroidota</taxon>
        <taxon>Bacteroidia</taxon>
        <taxon>Bacteroidales</taxon>
        <taxon>Muribaculaceae</taxon>
        <taxon>Lepagella</taxon>
    </lineage>
</organism>
<keyword evidence="2" id="KW-1185">Reference proteome</keyword>
<proteinExistence type="predicted"/>
<dbReference type="Proteomes" id="UP000306319">
    <property type="component" value="Unassembled WGS sequence"/>
</dbReference>
<name>A0AC61RFM2_9BACT</name>
<accession>A0AC61RFM2</accession>
<sequence>MKTISITLDLNEIIYDIQNKTYLTGRSRHDGTNHEQVANMQANDDEESANQILRSVSIAFNTLKTKLGEYIDNNVLSGNNELLTRDSTLAIALQMPSNYNNATTDTIASAAHQYIVSTTVAEWFAITNKPDSQQYTALADVCLKVISEAINKRLRPVRIIAEPK</sequence>